<comment type="caution">
    <text evidence="4">The sequence shown here is derived from an EMBL/GenBank/DDBJ whole genome shotgun (WGS) entry which is preliminary data.</text>
</comment>
<keyword evidence="1" id="KW-0547">Nucleotide-binding</keyword>
<evidence type="ECO:0000313" key="4">
    <source>
        <dbReference type="EMBL" id="KKL62648.1"/>
    </source>
</evidence>
<dbReference type="EMBL" id="LAZR01028425">
    <property type="protein sequence ID" value="KKL62648.1"/>
    <property type="molecule type" value="Genomic_DNA"/>
</dbReference>
<feature type="domain" description="MCM C-terminal AAA(+) ATPase" evidence="3">
    <location>
        <begin position="99"/>
        <end position="214"/>
    </location>
</feature>
<reference evidence="4" key="1">
    <citation type="journal article" date="2015" name="Nature">
        <title>Complex archaea that bridge the gap between prokaryotes and eukaryotes.</title>
        <authorList>
            <person name="Spang A."/>
            <person name="Saw J.H."/>
            <person name="Jorgensen S.L."/>
            <person name="Zaremba-Niedzwiedzka K."/>
            <person name="Martijn J."/>
            <person name="Lind A.E."/>
            <person name="van Eijk R."/>
            <person name="Schleper C."/>
            <person name="Guy L."/>
            <person name="Ettema T.J."/>
        </authorList>
    </citation>
    <scope>NUCLEOTIDE SEQUENCE</scope>
</reference>
<sequence>MTDMDILQRAFERENDTRDRRPVNVRSWTQRMVVATRADITRLVDEGYVRQFHRDTRSDILYMLTEKGKGMVSVSAMEKEELNVNASDVMEAMDLIVGFGDVKVAIAGAVASRRRLNFLLEGPPSCAKSMFLEALRSVIPDAFVAFGSRTTAAGLSENLFEKKPRMLLIDEVDKMRSDAYSVLLGLMESGEILETKHGGTRGVKLECMVIAACNSTRKMSPEFLSRFALHVAFKAYTRDEFIDVCRGFLRRSENCPDEIAA</sequence>
<dbReference type="GO" id="GO:0005524">
    <property type="term" value="F:ATP binding"/>
    <property type="evidence" value="ECO:0007669"/>
    <property type="project" value="UniProtKB-KW"/>
</dbReference>
<protein>
    <recommendedName>
        <fullName evidence="3">MCM C-terminal AAA(+) ATPase domain-containing protein</fullName>
    </recommendedName>
</protein>
<evidence type="ECO:0000259" key="3">
    <source>
        <dbReference type="PROSITE" id="PS50051"/>
    </source>
</evidence>
<dbReference type="Pfam" id="PF00493">
    <property type="entry name" value="MCM"/>
    <property type="match status" value="1"/>
</dbReference>
<organism evidence="4">
    <name type="scientific">marine sediment metagenome</name>
    <dbReference type="NCBI Taxonomy" id="412755"/>
    <lineage>
        <taxon>unclassified sequences</taxon>
        <taxon>metagenomes</taxon>
        <taxon>ecological metagenomes</taxon>
    </lineage>
</organism>
<evidence type="ECO:0000256" key="2">
    <source>
        <dbReference type="ARBA" id="ARBA00022840"/>
    </source>
</evidence>
<dbReference type="InterPro" id="IPR027417">
    <property type="entry name" value="P-loop_NTPase"/>
</dbReference>
<proteinExistence type="predicted"/>
<feature type="non-terminal residue" evidence="4">
    <location>
        <position position="261"/>
    </location>
</feature>
<dbReference type="InterPro" id="IPR001208">
    <property type="entry name" value="MCM_dom"/>
</dbReference>
<dbReference type="GO" id="GO:0003677">
    <property type="term" value="F:DNA binding"/>
    <property type="evidence" value="ECO:0007669"/>
    <property type="project" value="InterPro"/>
</dbReference>
<dbReference type="PROSITE" id="PS50051">
    <property type="entry name" value="MCM_2"/>
    <property type="match status" value="1"/>
</dbReference>
<gene>
    <name evidence="4" type="ORF">LCGC14_2183060</name>
</gene>
<keyword evidence="2" id="KW-0067">ATP-binding</keyword>
<accession>A0A0F9DLP6</accession>
<evidence type="ECO:0000256" key="1">
    <source>
        <dbReference type="ARBA" id="ARBA00022741"/>
    </source>
</evidence>
<name>A0A0F9DLP6_9ZZZZ</name>
<dbReference type="AlphaFoldDB" id="A0A0F9DLP6"/>
<dbReference type="SUPFAM" id="SSF52540">
    <property type="entry name" value="P-loop containing nucleoside triphosphate hydrolases"/>
    <property type="match status" value="1"/>
</dbReference>
<dbReference type="Gene3D" id="3.40.50.300">
    <property type="entry name" value="P-loop containing nucleotide triphosphate hydrolases"/>
    <property type="match status" value="1"/>
</dbReference>